<dbReference type="InterPro" id="IPR043151">
    <property type="entry name" value="BAH_sf"/>
</dbReference>
<dbReference type="InterPro" id="IPR001025">
    <property type="entry name" value="BAH_dom"/>
</dbReference>
<gene>
    <name evidence="3" type="ORF">Slin15195_G082040</name>
</gene>
<dbReference type="Gene3D" id="2.30.30.490">
    <property type="match status" value="1"/>
</dbReference>
<dbReference type="AlphaFoldDB" id="A0A9Q9ELA2"/>
<dbReference type="GO" id="GO:0003682">
    <property type="term" value="F:chromatin binding"/>
    <property type="evidence" value="ECO:0007669"/>
    <property type="project" value="InterPro"/>
</dbReference>
<dbReference type="EMBL" id="CP099423">
    <property type="protein sequence ID" value="USW54885.1"/>
    <property type="molecule type" value="Genomic_DNA"/>
</dbReference>
<accession>A0A9Q9ELA2</accession>
<dbReference type="SUPFAM" id="SSF57903">
    <property type="entry name" value="FYVE/PHD zinc finger"/>
    <property type="match status" value="1"/>
</dbReference>
<evidence type="ECO:0000313" key="4">
    <source>
        <dbReference type="Proteomes" id="UP001056384"/>
    </source>
</evidence>
<feature type="compositionally biased region" description="Polar residues" evidence="1">
    <location>
        <begin position="12"/>
        <end position="26"/>
    </location>
</feature>
<dbReference type="InterPro" id="IPR011011">
    <property type="entry name" value="Znf_FYVE_PHD"/>
</dbReference>
<protein>
    <submittedName>
        <fullName evidence="3">BAH domain, Zinc finger, FYVE/PHD-type</fullName>
    </submittedName>
</protein>
<dbReference type="SMART" id="SM00439">
    <property type="entry name" value="BAH"/>
    <property type="match status" value="1"/>
</dbReference>
<evidence type="ECO:0000259" key="2">
    <source>
        <dbReference type="PROSITE" id="PS51038"/>
    </source>
</evidence>
<reference evidence="3" key="1">
    <citation type="submission" date="2022-06" db="EMBL/GenBank/DDBJ databases">
        <title>Complete genome sequences of two strains of the flax pathogen Septoria linicola.</title>
        <authorList>
            <person name="Lapalu N."/>
            <person name="Simon A."/>
            <person name="Demenou B."/>
            <person name="Paumier D."/>
            <person name="Guillot M.-P."/>
            <person name="Gout L."/>
            <person name="Valade R."/>
        </authorList>
    </citation>
    <scope>NUCLEOTIDE SEQUENCE</scope>
    <source>
        <strain evidence="3">SE15195</strain>
    </source>
</reference>
<dbReference type="CDD" id="cd04370">
    <property type="entry name" value="BAH"/>
    <property type="match status" value="1"/>
</dbReference>
<proteinExistence type="predicted"/>
<dbReference type="PANTHER" id="PTHR46364">
    <property type="entry name" value="OS08G0421900 PROTEIN"/>
    <property type="match status" value="1"/>
</dbReference>
<organism evidence="3 4">
    <name type="scientific">Septoria linicola</name>
    <dbReference type="NCBI Taxonomy" id="215465"/>
    <lineage>
        <taxon>Eukaryota</taxon>
        <taxon>Fungi</taxon>
        <taxon>Dikarya</taxon>
        <taxon>Ascomycota</taxon>
        <taxon>Pezizomycotina</taxon>
        <taxon>Dothideomycetes</taxon>
        <taxon>Dothideomycetidae</taxon>
        <taxon>Mycosphaerellales</taxon>
        <taxon>Mycosphaerellaceae</taxon>
        <taxon>Septoria</taxon>
    </lineage>
</organism>
<dbReference type="Proteomes" id="UP001056384">
    <property type="component" value="Chromosome 6"/>
</dbReference>
<dbReference type="PROSITE" id="PS51038">
    <property type="entry name" value="BAH"/>
    <property type="match status" value="1"/>
</dbReference>
<feature type="region of interest" description="Disordered" evidence="1">
    <location>
        <begin position="1"/>
        <end position="40"/>
    </location>
</feature>
<evidence type="ECO:0000313" key="3">
    <source>
        <dbReference type="EMBL" id="USW54885.1"/>
    </source>
</evidence>
<dbReference type="Pfam" id="PF01426">
    <property type="entry name" value="BAH"/>
    <property type="match status" value="1"/>
</dbReference>
<name>A0A9Q9ELA2_9PEZI</name>
<sequence>MATAKANGVAKNGTNGSTTKAAATQHSDLHEQDKERLREWLDRNERPFNVKIDAPTRKRKRTEEMHLEEGLLTDSLKVLYEVKPRDKWESLRRYKKFTVGSESIATGQCILVKHDESSEDTKIETEPQWKAQVLEVRALDSEHVYIRVAWLNRPEDLAHGRQPHHGKHELILSNEMDIIDAMTVNGSLNVVALDDQDDDSAAIEDQYFWRQSYNLVTKKFSELRKICRDQTPANPDEMIIQCSNQTCREWLHVKCLAEQALKDHEAAVKQGALDAENPRVKDEDNSATQATPAVYTQNKRKTIKAELYLKGDPKGLDDVPASKSEIVIIANGQPYAQDLVCLTCGVAIEDDT</sequence>
<feature type="domain" description="BAH" evidence="2">
    <location>
        <begin position="102"/>
        <end position="224"/>
    </location>
</feature>
<feature type="compositionally biased region" description="Basic and acidic residues" evidence="1">
    <location>
        <begin position="27"/>
        <end position="40"/>
    </location>
</feature>
<keyword evidence="4" id="KW-1185">Reference proteome</keyword>
<evidence type="ECO:0000256" key="1">
    <source>
        <dbReference type="SAM" id="MobiDB-lite"/>
    </source>
</evidence>